<dbReference type="AlphaFoldDB" id="A0A395J072"/>
<evidence type="ECO:0000313" key="2">
    <source>
        <dbReference type="Proteomes" id="UP000249056"/>
    </source>
</evidence>
<dbReference type="PANTHER" id="PTHR36986:SF1">
    <property type="entry name" value="UPF0643 PROTEIN PB2B2.08"/>
    <property type="match status" value="1"/>
</dbReference>
<evidence type="ECO:0000313" key="1">
    <source>
        <dbReference type="EMBL" id="RAL65083.1"/>
    </source>
</evidence>
<dbReference type="EMBL" id="QKRW01000011">
    <property type="protein sequence ID" value="RAL65083.1"/>
    <property type="molecule type" value="Genomic_DNA"/>
</dbReference>
<accession>A0A395J072</accession>
<reference evidence="1 2" key="1">
    <citation type="submission" date="2018-06" db="EMBL/GenBank/DDBJ databases">
        <title>Genome Sequence of the Brown Rot Fungal Pathogen Monilinia fructigena.</title>
        <authorList>
            <person name="Landi L."/>
            <person name="De Miccolis Angelini R.M."/>
            <person name="Pollastro S."/>
            <person name="Abate D."/>
            <person name="Faretra F."/>
            <person name="Romanazzi G."/>
        </authorList>
    </citation>
    <scope>NUCLEOTIDE SEQUENCE [LARGE SCALE GENOMIC DNA]</scope>
    <source>
        <strain evidence="1 2">Mfrg269</strain>
    </source>
</reference>
<comment type="caution">
    <text evidence="1">The sequence shown here is derived from an EMBL/GenBank/DDBJ whole genome shotgun (WGS) entry which is preliminary data.</text>
</comment>
<keyword evidence="2" id="KW-1185">Reference proteome</keyword>
<dbReference type="PANTHER" id="PTHR36986">
    <property type="entry name" value="UPF0643 PROTEIN PB2B2.08"/>
    <property type="match status" value="1"/>
</dbReference>
<name>A0A395J072_9HELO</name>
<organism evidence="1 2">
    <name type="scientific">Monilinia fructigena</name>
    <dbReference type="NCBI Taxonomy" id="38457"/>
    <lineage>
        <taxon>Eukaryota</taxon>
        <taxon>Fungi</taxon>
        <taxon>Dikarya</taxon>
        <taxon>Ascomycota</taxon>
        <taxon>Pezizomycotina</taxon>
        <taxon>Leotiomycetes</taxon>
        <taxon>Helotiales</taxon>
        <taxon>Sclerotiniaceae</taxon>
        <taxon>Monilinia</taxon>
    </lineage>
</organism>
<dbReference type="Proteomes" id="UP000249056">
    <property type="component" value="Unassembled WGS sequence"/>
</dbReference>
<protein>
    <submittedName>
        <fullName evidence="1">Uncharacterized protein</fullName>
    </submittedName>
</protein>
<sequence length="228" mass="25967">MAVVSSPTLTFQALERHEVPNALKSSAGLQDPISRSKPGSLSEDRYLVISPYDEKPHLLDLETLDKPNQLLARALLVLKCLREDYATAPYVETFNWQGIIDSLRELAKTSNYTWKEESFYIVVFRSQVPPETVAHYSDLGLLDKAAHAEAVESGGFLKYWFGEPDKNGRNLATCVWRSSRDAEIGSIGPKHRVAANAARHMYTEWKIERLRLLVKDDLRGWEIHQWVD</sequence>
<proteinExistence type="predicted"/>
<dbReference type="OrthoDB" id="2140489at2759"/>
<gene>
    <name evidence="1" type="ORF">DID88_001190</name>
</gene>